<feature type="transmembrane region" description="Helical" evidence="1">
    <location>
        <begin position="330"/>
        <end position="348"/>
    </location>
</feature>
<sequence>MGGKSSISEIIKFAGTYISVCIGSGFATGQEIMQFFSAHGIVSILSNLICMGLLAYCGSSLLEIGKTQKLRSSNDIFTYLCGNYIGGFFKLFMPIFFFCSFMVMISGAGASINQYYGIDKQIGSIIIGLLALVSVLMGMNKVIDILGNIGPIIAIMSVGVGVVTIARNYESLCAVNQILTTIDVTKPVDHWLTTSIIYTGLNLIIATPFLVGVGSTAKKKSSCIWGGIIGGVLFMAAAIALNLGIMSDIENIYITEIPTLYMADKIGPIVGAMFSLMLIAGIYTTAVPLLWTVCTSYFKEKSSKFTGIAIFCTVLGIIGGRLPFATLVKLIYPLSGMFGVIILISIFVNKIKNNVFGINIKYKGL</sequence>
<feature type="transmembrane region" description="Helical" evidence="1">
    <location>
        <begin position="266"/>
        <end position="293"/>
    </location>
</feature>
<name>A0A2P2BNG5_9FIRM</name>
<feature type="transmembrane region" description="Helical" evidence="1">
    <location>
        <begin position="305"/>
        <end position="324"/>
    </location>
</feature>
<evidence type="ECO:0000313" key="3">
    <source>
        <dbReference type="Proteomes" id="UP000245695"/>
    </source>
</evidence>
<keyword evidence="1" id="KW-0472">Membrane</keyword>
<keyword evidence="1" id="KW-0812">Transmembrane</keyword>
<organism evidence="2 3">
    <name type="scientific">Romboutsia hominis</name>
    <dbReference type="NCBI Taxonomy" id="1507512"/>
    <lineage>
        <taxon>Bacteria</taxon>
        <taxon>Bacillati</taxon>
        <taxon>Bacillota</taxon>
        <taxon>Clostridia</taxon>
        <taxon>Peptostreptococcales</taxon>
        <taxon>Peptostreptococcaceae</taxon>
        <taxon>Romboutsia</taxon>
    </lineage>
</organism>
<accession>A0A2P2BNG5</accession>
<dbReference type="PANTHER" id="PTHR37814:SF1">
    <property type="entry name" value="MEMBRANE PROTEIN"/>
    <property type="match status" value="1"/>
</dbReference>
<reference evidence="2 3" key="1">
    <citation type="submission" date="2014-09" db="EMBL/GenBank/DDBJ databases">
        <authorList>
            <person name="Hornung B.V."/>
        </authorList>
    </citation>
    <scope>NUCLEOTIDE SEQUENCE [LARGE SCALE GENOMIC DNA]</scope>
    <source>
        <strain evidence="2 3">FRIFI</strain>
    </source>
</reference>
<dbReference type="PANTHER" id="PTHR37814">
    <property type="entry name" value="CONSERVED MEMBRANE PROTEIN"/>
    <property type="match status" value="1"/>
</dbReference>
<feature type="transmembrane region" description="Helical" evidence="1">
    <location>
        <begin position="95"/>
        <end position="116"/>
    </location>
</feature>
<keyword evidence="3" id="KW-1185">Reference proteome</keyword>
<dbReference type="RefSeq" id="WP_092923102.1">
    <property type="nucleotide sequence ID" value="NZ_FJTZ01000011.1"/>
</dbReference>
<feature type="transmembrane region" description="Helical" evidence="1">
    <location>
        <begin position="146"/>
        <end position="166"/>
    </location>
</feature>
<dbReference type="EMBL" id="LN650648">
    <property type="protein sequence ID" value="CEI71926.1"/>
    <property type="molecule type" value="Genomic_DNA"/>
</dbReference>
<dbReference type="Proteomes" id="UP000245695">
    <property type="component" value="Chromosome 1"/>
</dbReference>
<feature type="transmembrane region" description="Helical" evidence="1">
    <location>
        <begin position="223"/>
        <end position="246"/>
    </location>
</feature>
<protein>
    <submittedName>
        <fullName evidence="2">YkoY integral membrane protein</fullName>
    </submittedName>
</protein>
<feature type="transmembrane region" description="Helical" evidence="1">
    <location>
        <begin position="191"/>
        <end position="211"/>
    </location>
</feature>
<gene>
    <name evidence="2" type="ORF">FRIFI_0378</name>
</gene>
<evidence type="ECO:0000313" key="2">
    <source>
        <dbReference type="EMBL" id="CEI71926.1"/>
    </source>
</evidence>
<evidence type="ECO:0000256" key="1">
    <source>
        <dbReference type="SAM" id="Phobius"/>
    </source>
</evidence>
<dbReference type="KEGG" id="rhom:FRIFI_0378"/>
<feature type="transmembrane region" description="Helical" evidence="1">
    <location>
        <begin position="122"/>
        <end position="139"/>
    </location>
</feature>
<dbReference type="InterPro" id="IPR038728">
    <property type="entry name" value="YkvI-like"/>
</dbReference>
<keyword evidence="1" id="KW-1133">Transmembrane helix</keyword>
<dbReference type="AlphaFoldDB" id="A0A2P2BNG5"/>
<feature type="transmembrane region" description="Helical" evidence="1">
    <location>
        <begin position="41"/>
        <end position="62"/>
    </location>
</feature>
<proteinExistence type="predicted"/>